<evidence type="ECO:0000313" key="1">
    <source>
        <dbReference type="EMBL" id="KKL27559.1"/>
    </source>
</evidence>
<reference evidence="1" key="1">
    <citation type="journal article" date="2015" name="Nature">
        <title>Complex archaea that bridge the gap between prokaryotes and eukaryotes.</title>
        <authorList>
            <person name="Spang A."/>
            <person name="Saw J.H."/>
            <person name="Jorgensen S.L."/>
            <person name="Zaremba-Niedzwiedzka K."/>
            <person name="Martijn J."/>
            <person name="Lind A.E."/>
            <person name="van Eijk R."/>
            <person name="Schleper C."/>
            <person name="Guy L."/>
            <person name="Ettema T.J."/>
        </authorList>
    </citation>
    <scope>NUCLEOTIDE SEQUENCE</scope>
</reference>
<proteinExistence type="predicted"/>
<gene>
    <name evidence="1" type="ORF">LCGC14_2383910</name>
</gene>
<dbReference type="AlphaFoldDB" id="A0A0F9C077"/>
<protein>
    <submittedName>
        <fullName evidence="1">Uncharacterized protein</fullName>
    </submittedName>
</protein>
<accession>A0A0F9C077</accession>
<comment type="caution">
    <text evidence="1">The sequence shown here is derived from an EMBL/GenBank/DDBJ whole genome shotgun (WGS) entry which is preliminary data.</text>
</comment>
<sequence length="73" mass="7577">MKRKLLALIVIALCLPLLGCSESLTAGGVGLGLGSALQGTIAGAKHDLNAREEALVEAYNEGVEIGMEMHDSR</sequence>
<name>A0A0F9C077_9ZZZZ</name>
<dbReference type="EMBL" id="LAZR01035418">
    <property type="protein sequence ID" value="KKL27559.1"/>
    <property type="molecule type" value="Genomic_DNA"/>
</dbReference>
<feature type="non-terminal residue" evidence="1">
    <location>
        <position position="73"/>
    </location>
</feature>
<organism evidence="1">
    <name type="scientific">marine sediment metagenome</name>
    <dbReference type="NCBI Taxonomy" id="412755"/>
    <lineage>
        <taxon>unclassified sequences</taxon>
        <taxon>metagenomes</taxon>
        <taxon>ecological metagenomes</taxon>
    </lineage>
</organism>